<dbReference type="GO" id="GO:0004519">
    <property type="term" value="F:endonuclease activity"/>
    <property type="evidence" value="ECO:0007669"/>
    <property type="project" value="UniProtKB-KW"/>
</dbReference>
<protein>
    <submittedName>
        <fullName evidence="6">tRNA-splicing endonuclease subunit sen54 N-term-domain-containing protein</fullName>
    </submittedName>
</protein>
<gene>
    <name evidence="6" type="ORF">B0I71DRAFT_33298</name>
    <name evidence="5" type="ORF">YALI1_A18805g</name>
</gene>
<feature type="compositionally biased region" description="Basic residues" evidence="3">
    <location>
        <begin position="366"/>
        <end position="385"/>
    </location>
</feature>
<evidence type="ECO:0000256" key="1">
    <source>
        <dbReference type="ARBA" id="ARBA00005736"/>
    </source>
</evidence>
<keyword evidence="6" id="KW-0255">Endonuclease</keyword>
<dbReference type="GeneID" id="2906141"/>
<accession>A0A1D8N5C5</accession>
<dbReference type="AlphaFoldDB" id="A0A1D8N5C5"/>
<evidence type="ECO:0000313" key="8">
    <source>
        <dbReference type="Proteomes" id="UP000256601"/>
    </source>
</evidence>
<organism evidence="5 7">
    <name type="scientific">Yarrowia lipolytica</name>
    <name type="common">Candida lipolytica</name>
    <dbReference type="NCBI Taxonomy" id="4952"/>
    <lineage>
        <taxon>Eukaryota</taxon>
        <taxon>Fungi</taxon>
        <taxon>Dikarya</taxon>
        <taxon>Ascomycota</taxon>
        <taxon>Saccharomycotina</taxon>
        <taxon>Dipodascomycetes</taxon>
        <taxon>Dipodascales</taxon>
        <taxon>Dipodascales incertae sedis</taxon>
        <taxon>Yarrowia</taxon>
    </lineage>
</organism>
<dbReference type="OrthoDB" id="408683at2759"/>
<dbReference type="PANTHER" id="PTHR21027:SF1">
    <property type="entry name" value="TRNA-SPLICING ENDONUCLEASE SUBUNIT SEN54"/>
    <property type="match status" value="1"/>
</dbReference>
<dbReference type="GO" id="GO:0032473">
    <property type="term" value="C:cytoplasmic side of mitochondrial outer membrane"/>
    <property type="evidence" value="ECO:0007669"/>
    <property type="project" value="EnsemblFungi"/>
</dbReference>
<proteinExistence type="inferred from homology"/>
<evidence type="ECO:0000256" key="2">
    <source>
        <dbReference type="ARBA" id="ARBA00022694"/>
    </source>
</evidence>
<dbReference type="PANTHER" id="PTHR21027">
    <property type="entry name" value="TRNA-SPLICING ENDONUCLEASE SUBUNIT SEN54"/>
    <property type="match status" value="1"/>
</dbReference>
<dbReference type="InterPro" id="IPR024337">
    <property type="entry name" value="tRNA_splic_suSen54"/>
</dbReference>
<keyword evidence="6" id="KW-0378">Hydrolase</keyword>
<dbReference type="GO" id="GO:0000214">
    <property type="term" value="C:tRNA-intron endonuclease complex"/>
    <property type="evidence" value="ECO:0007669"/>
    <property type="project" value="TreeGrafter"/>
</dbReference>
<dbReference type="Proteomes" id="UP000182444">
    <property type="component" value="Chromosome 1A"/>
</dbReference>
<dbReference type="RefSeq" id="XP_500196.1">
    <property type="nucleotide sequence ID" value="XM_500196.1"/>
</dbReference>
<name>A0A1D8N5C5_YARLL</name>
<keyword evidence="2" id="KW-0819">tRNA processing</keyword>
<feature type="domain" description="tRNA-splicing endonuclease subunit Sen54 N-terminal" evidence="4">
    <location>
        <begin position="66"/>
        <end position="132"/>
    </location>
</feature>
<feature type="compositionally biased region" description="Polar residues" evidence="3">
    <location>
        <begin position="23"/>
        <end position="36"/>
    </location>
</feature>
<dbReference type="VEuPathDB" id="FungiDB:YALI0_A18293g"/>
<dbReference type="Pfam" id="PF12928">
    <property type="entry name" value="tRNA_int_end_N2"/>
    <property type="match status" value="1"/>
</dbReference>
<dbReference type="OMA" id="FNVWKPQ"/>
<dbReference type="VEuPathDB" id="FungiDB:YALI1_A18805g"/>
<evidence type="ECO:0000313" key="5">
    <source>
        <dbReference type="EMBL" id="AOW00827.1"/>
    </source>
</evidence>
<evidence type="ECO:0000313" key="7">
    <source>
        <dbReference type="Proteomes" id="UP000182444"/>
    </source>
</evidence>
<comment type="similarity">
    <text evidence="1">Belongs to the SEN54 family.</text>
</comment>
<evidence type="ECO:0000259" key="4">
    <source>
        <dbReference type="Pfam" id="PF12928"/>
    </source>
</evidence>
<dbReference type="EMBL" id="KZ858983">
    <property type="protein sequence ID" value="RDW26224.1"/>
    <property type="molecule type" value="Genomic_DNA"/>
</dbReference>
<dbReference type="GO" id="GO:0000379">
    <property type="term" value="P:tRNA-type intron splice site recognition and cleavage"/>
    <property type="evidence" value="ECO:0007669"/>
    <property type="project" value="TreeGrafter"/>
</dbReference>
<evidence type="ECO:0000256" key="3">
    <source>
        <dbReference type="SAM" id="MobiDB-lite"/>
    </source>
</evidence>
<feature type="region of interest" description="Disordered" evidence="3">
    <location>
        <begin position="359"/>
        <end position="385"/>
    </location>
</feature>
<sequence length="385" mass="44138">MEDDTIDLADEQQDWSFLDAISGTKTTSPHDNNQSLPKRGEKDFEQDDTDYQQKVLQSSLDAMYGALGGERRHNAKNHVRAVWFDELQKAQVDVARGPHFKTIGTSDSQGKVWLYPEETIYLLERGSMELFWPNGVQISLQGAYAVCAGKMGEDGIDKIHTYSHLKRAGFVVQRAYQQSPPSVSVSRDRPLGSSSFSLFSYSWIYRFNVHNIPFLWTHPRQLIFGVYNDRDQIYRDLQLVQAYRHGGPRMSLETAAENPFKVTYFVWKPRAADFKKSSPPPPDFKIVVVNTERQNMPTLEQTEQLFEEAVRRHENGDVLDQRHIMQKLKFGKREIILAMLDYGVINFVTLADVSFASNPLYEDKPKPRRNNGKTRGGAKKRGGKR</sequence>
<feature type="region of interest" description="Disordered" evidence="3">
    <location>
        <begin position="17"/>
        <end position="49"/>
    </location>
</feature>
<dbReference type="eggNOG" id="KOG4772">
    <property type="taxonomic scope" value="Eukaryota"/>
</dbReference>
<dbReference type="InterPro" id="IPR024336">
    <property type="entry name" value="tRNA_splic_suSen54_N"/>
</dbReference>
<reference evidence="6 8" key="2">
    <citation type="submission" date="2018-07" db="EMBL/GenBank/DDBJ databases">
        <title>Draft Genome Assemblies for Five Robust Yarrowia lipolytica Strains Exhibiting High Lipid Production and Pentose Sugar Utilization and Sugar Alcohol Secretion from Undetoxified Lignocellulosic Biomass Hydrolysates.</title>
        <authorList>
            <consortium name="DOE Joint Genome Institute"/>
            <person name="Walker C."/>
            <person name="Ryu S."/>
            <person name="Na H."/>
            <person name="Zane M."/>
            <person name="LaButti K."/>
            <person name="Lipzen A."/>
            <person name="Haridas S."/>
            <person name="Barry K."/>
            <person name="Grigoriev I.V."/>
            <person name="Quarterman J."/>
            <person name="Slininger P."/>
            <person name="Dien B."/>
            <person name="Trinh C.T."/>
        </authorList>
    </citation>
    <scope>NUCLEOTIDE SEQUENCE [LARGE SCALE GENOMIC DNA]</scope>
    <source>
        <strain evidence="6 8">YB392</strain>
    </source>
</reference>
<dbReference type="EMBL" id="CP017553">
    <property type="protein sequence ID" value="AOW00827.1"/>
    <property type="molecule type" value="Genomic_DNA"/>
</dbReference>
<reference evidence="5 7" key="1">
    <citation type="journal article" date="2016" name="PLoS ONE">
        <title>Sequence Assembly of Yarrowia lipolytica Strain W29/CLIB89 Shows Transposable Element Diversity.</title>
        <authorList>
            <person name="Magnan C."/>
            <person name="Yu J."/>
            <person name="Chang I."/>
            <person name="Jahn E."/>
            <person name="Kanomata Y."/>
            <person name="Wu J."/>
            <person name="Zeller M."/>
            <person name="Oakes M."/>
            <person name="Baldi P."/>
            <person name="Sandmeyer S."/>
        </authorList>
    </citation>
    <scope>NUCLEOTIDE SEQUENCE [LARGE SCALE GENOMIC DNA]</scope>
    <source>
        <strain evidence="5">CLIB89</strain>
        <strain evidence="7">CLIB89(W29)</strain>
    </source>
</reference>
<dbReference type="KEGG" id="yli:2906141"/>
<evidence type="ECO:0000313" key="6">
    <source>
        <dbReference type="EMBL" id="RDW26224.1"/>
    </source>
</evidence>
<keyword evidence="6" id="KW-0540">Nuclease</keyword>
<dbReference type="Proteomes" id="UP000256601">
    <property type="component" value="Unassembled WGS sequence"/>
</dbReference>